<dbReference type="Gene3D" id="3.40.50.410">
    <property type="entry name" value="von Willebrand factor, type A domain"/>
    <property type="match status" value="1"/>
</dbReference>
<dbReference type="PANTHER" id="PTHR31373">
    <property type="entry name" value="OS06G0652100 PROTEIN"/>
    <property type="match status" value="1"/>
</dbReference>
<feature type="domain" description="DUF2828" evidence="1">
    <location>
        <begin position="179"/>
        <end position="278"/>
    </location>
</feature>
<gene>
    <name evidence="3" type="ORF">H8Z83_06565</name>
</gene>
<dbReference type="InterPro" id="IPR058580">
    <property type="entry name" value="DUF2828"/>
</dbReference>
<dbReference type="InterPro" id="IPR036465">
    <property type="entry name" value="vWFA_dom_sf"/>
</dbReference>
<reference evidence="3" key="1">
    <citation type="submission" date="2020-08" db="EMBL/GenBank/DDBJ databases">
        <title>Genome public.</title>
        <authorList>
            <person name="Liu C."/>
            <person name="Sun Q."/>
        </authorList>
    </citation>
    <scope>NUCLEOTIDE SEQUENCE</scope>
    <source>
        <strain evidence="3">BX15</strain>
    </source>
</reference>
<feature type="domain" description="DUF2828" evidence="1">
    <location>
        <begin position="14"/>
        <end position="123"/>
    </location>
</feature>
<sequence length="486" mass="55333">MLKFLKKEANMTHTENGAVTYRSTQSECLDLFATIGALRRERDEEITNRFLRAYAEDADLAMKTLFFARDIRGGIGERRVFRTILKWLANNEPRSLEKNIQYIAEYGRYDDLLVLMGTTCEGKVLHLIKKQLAADCAALEAGESVSLLAKWLPSVNASNEDAIRQAKQIARSLGMNDAQYRKTLSALRTKISIIENNLREKDYTFDYSKQPSKAMFKYRKAFMRNDGDRYDEFMSRVAEGTEQLHTGTLTPYEMIKPFFGRGDISDQERKAIDATWKTQEDFTGGENALVVIDGSGSMYGGADPIPATVALSLGIYYAERNTGAFQNHFITFSENPKLVEIKGKDIYEKVRYCHQFNEVANTNIQRVFELILKTAVKNRVPQKDMPAKIFIISDMEFDYCTEDCSLTNFEYAQRLFEEHGYQLPEVMFWNVASRNQQQPVKINDQGVALVSGCNPRIFSMLKAGILSPYAFMMDVLGSERYAAIVA</sequence>
<organism evidence="3 4">
    <name type="scientific">Dysosmobacter segnis</name>
    <dbReference type="NCBI Taxonomy" id="2763042"/>
    <lineage>
        <taxon>Bacteria</taxon>
        <taxon>Bacillati</taxon>
        <taxon>Bacillota</taxon>
        <taxon>Clostridia</taxon>
        <taxon>Eubacteriales</taxon>
        <taxon>Oscillospiraceae</taxon>
        <taxon>Dysosmobacter</taxon>
    </lineage>
</organism>
<dbReference type="EMBL" id="JACOQI010000005">
    <property type="protein sequence ID" value="MBC5769989.1"/>
    <property type="molecule type" value="Genomic_DNA"/>
</dbReference>
<keyword evidence="4" id="KW-1185">Reference proteome</keyword>
<evidence type="ECO:0000313" key="3">
    <source>
        <dbReference type="EMBL" id="MBC5769989.1"/>
    </source>
</evidence>
<dbReference type="RefSeq" id="WP_147561601.1">
    <property type="nucleotide sequence ID" value="NZ_JACOQI010000005.1"/>
</dbReference>
<dbReference type="AlphaFoldDB" id="A0A923MIA6"/>
<dbReference type="SUPFAM" id="SSF53300">
    <property type="entry name" value="vWA-like"/>
    <property type="match status" value="1"/>
</dbReference>
<dbReference type="Pfam" id="PF11443">
    <property type="entry name" value="DUF2828"/>
    <property type="match status" value="2"/>
</dbReference>
<comment type="caution">
    <text evidence="3">The sequence shown here is derived from an EMBL/GenBank/DDBJ whole genome shotgun (WGS) entry which is preliminary data.</text>
</comment>
<evidence type="ECO:0000313" key="4">
    <source>
        <dbReference type="Proteomes" id="UP000620327"/>
    </source>
</evidence>
<proteinExistence type="predicted"/>
<name>A0A923MIA6_9FIRM</name>
<dbReference type="PIRSF" id="PIRSF015417">
    <property type="entry name" value="T31B5_30_vWA"/>
    <property type="match status" value="1"/>
</dbReference>
<dbReference type="PANTHER" id="PTHR31373:SF27">
    <property type="entry name" value="TROVE DOMAIN-CONTAINING PROTEIN"/>
    <property type="match status" value="1"/>
</dbReference>
<accession>A0A923MIA6</accession>
<feature type="domain" description="DUF7788" evidence="2">
    <location>
        <begin position="287"/>
        <end position="458"/>
    </location>
</feature>
<dbReference type="InterPro" id="IPR011205">
    <property type="entry name" value="UCP015417_vWA"/>
</dbReference>
<evidence type="ECO:0000259" key="2">
    <source>
        <dbReference type="Pfam" id="PF25043"/>
    </source>
</evidence>
<protein>
    <submittedName>
        <fullName evidence="3">DUF2828 family protein</fullName>
    </submittedName>
</protein>
<evidence type="ECO:0000259" key="1">
    <source>
        <dbReference type="Pfam" id="PF11443"/>
    </source>
</evidence>
<dbReference type="InterPro" id="IPR056690">
    <property type="entry name" value="DUF7788"/>
</dbReference>
<dbReference type="Pfam" id="PF25043">
    <property type="entry name" value="DUF7788"/>
    <property type="match status" value="1"/>
</dbReference>
<dbReference type="Proteomes" id="UP000620327">
    <property type="component" value="Unassembled WGS sequence"/>
</dbReference>